<dbReference type="RefSeq" id="WP_182996979.1">
    <property type="nucleotide sequence ID" value="NZ_JABEQJ010000008.1"/>
</dbReference>
<name>A0A7W4IC32_9PROT</name>
<reference evidence="1 2" key="1">
    <citation type="submission" date="2020-04" db="EMBL/GenBank/DDBJ databases">
        <title>Description of novel Gluconacetobacter.</title>
        <authorList>
            <person name="Sombolestani A."/>
        </authorList>
    </citation>
    <scope>NUCLEOTIDE SEQUENCE [LARGE SCALE GENOMIC DNA]</scope>
    <source>
        <strain evidence="1 2">LMG 19747</strain>
    </source>
</reference>
<organism evidence="1 2">
    <name type="scientific">Gluconacetobacter sacchari</name>
    <dbReference type="NCBI Taxonomy" id="92759"/>
    <lineage>
        <taxon>Bacteria</taxon>
        <taxon>Pseudomonadati</taxon>
        <taxon>Pseudomonadota</taxon>
        <taxon>Alphaproteobacteria</taxon>
        <taxon>Acetobacterales</taxon>
        <taxon>Acetobacteraceae</taxon>
        <taxon>Gluconacetobacter</taxon>
    </lineage>
</organism>
<gene>
    <name evidence="1" type="ORF">HLH48_08010</name>
</gene>
<accession>A0A7W4IC32</accession>
<proteinExistence type="predicted"/>
<dbReference type="EMBL" id="JABEQJ010000008">
    <property type="protein sequence ID" value="MBB2160118.1"/>
    <property type="molecule type" value="Genomic_DNA"/>
</dbReference>
<dbReference type="AlphaFoldDB" id="A0A7W4IC32"/>
<evidence type="ECO:0000313" key="2">
    <source>
        <dbReference type="Proteomes" id="UP000589085"/>
    </source>
</evidence>
<evidence type="ECO:0000313" key="1">
    <source>
        <dbReference type="EMBL" id="MBB2160118.1"/>
    </source>
</evidence>
<sequence length="152" mass="17287">MSRRPVPGQLSLLDWAPPEPVVRFDERLIRANSYSGRLSRAISISLQECGQSREDVAARMSAILERPVSVPMLNAYSSAMREGHQISVPRFDALVHAVADRRLVEFLAEPHGWAVIERRYLPMIELAAVSEQKKDLAQRERMLRRQAVRGSR</sequence>
<comment type="caution">
    <text evidence="1">The sequence shown here is derived from an EMBL/GenBank/DDBJ whole genome shotgun (WGS) entry which is preliminary data.</text>
</comment>
<dbReference type="Proteomes" id="UP000589085">
    <property type="component" value="Unassembled WGS sequence"/>
</dbReference>
<protein>
    <submittedName>
        <fullName evidence="1">Uncharacterized protein</fullName>
    </submittedName>
</protein>